<comment type="caution">
    <text evidence="1">The sequence shown here is derived from an EMBL/GenBank/DDBJ whole genome shotgun (WGS) entry which is preliminary data.</text>
</comment>
<gene>
    <name evidence="1" type="ORF">ALP40_04786</name>
</gene>
<dbReference type="AlphaFoldDB" id="A0A3M5PJK8"/>
<protein>
    <submittedName>
        <fullName evidence="1">Uncharacterized protein</fullName>
    </submittedName>
</protein>
<evidence type="ECO:0000313" key="1">
    <source>
        <dbReference type="EMBL" id="RMT84779.1"/>
    </source>
</evidence>
<accession>A0A3M5PJK8</accession>
<evidence type="ECO:0000313" key="2">
    <source>
        <dbReference type="Proteomes" id="UP000273854"/>
    </source>
</evidence>
<reference evidence="1 2" key="1">
    <citation type="submission" date="2018-08" db="EMBL/GenBank/DDBJ databases">
        <title>Recombination of ecologically and evolutionarily significant loci maintains genetic cohesion in the Pseudomonas syringae species complex.</title>
        <authorList>
            <person name="Dillon M."/>
            <person name="Thakur S."/>
            <person name="Almeida R.N.D."/>
            <person name="Weir B.S."/>
            <person name="Guttman D.S."/>
        </authorList>
    </citation>
    <scope>NUCLEOTIDE SEQUENCE [LARGE SCALE GENOMIC DNA]</scope>
    <source>
        <strain evidence="1 2">ICMP 19473</strain>
    </source>
</reference>
<organism evidence="1 2">
    <name type="scientific">Pseudomonas viridiflava</name>
    <name type="common">Phytomonas viridiflava</name>
    <dbReference type="NCBI Taxonomy" id="33069"/>
    <lineage>
        <taxon>Bacteria</taxon>
        <taxon>Pseudomonadati</taxon>
        <taxon>Pseudomonadota</taxon>
        <taxon>Gammaproteobacteria</taxon>
        <taxon>Pseudomonadales</taxon>
        <taxon>Pseudomonadaceae</taxon>
        <taxon>Pseudomonas</taxon>
    </lineage>
</organism>
<dbReference type="EMBL" id="RBTP01000011">
    <property type="protein sequence ID" value="RMT84779.1"/>
    <property type="molecule type" value="Genomic_DNA"/>
</dbReference>
<proteinExistence type="predicted"/>
<sequence>MAFVSHQGDSAVTATMFCFNQPAIDQDLHLERRTFAPVVLPALLSTYQPARAPFDKARFN</sequence>
<name>A0A3M5PJK8_PSEVI</name>
<dbReference type="Proteomes" id="UP000273854">
    <property type="component" value="Unassembled WGS sequence"/>
</dbReference>